<sequence>MSLGSVFAVGAYGRNESEAVIQFDIPAQPLDAALLNVSAQANVDVLVSSTLVTPYKSPVIKGEMTLSKALDQLLQGTALTYKISKQQRVTISAIKKPQPKTLSETPKAVKAIEEVIVTATKRATDLQKTPIAVTALNQANLNQYQAKDIRNLTDVVPGLEMTNTGEQSALLVQLRGIGQTNITEIADGPVALHIDGVYSPRAQGAATLLYDLDRIEVLRGPQGTLFGRNATAGGINIQTEKPKLESVSAELAVTLGNYEHEALKATVNIPVTETWALRFAGALDKHDAYTKLINNYAGLGPQYPATEAELNTYQKAATNAQGPDADDQRALRLSSYWEPTENFHWFASLEHYLDQGTSVTELDPTLVARGMRVTVSDTPSFIDLTNNTFRSRMDYTFANEQTLSYIAGTAVMRREQGFDQDMGRSGNYEQRRTDNSTFRFRSHELQLINSDKEHLRWIVGAFASQERNDIVYAIDQADDDGHGDPTKTTSFISDFGGAATAIFVQPDRRVESKAAFAQITYDVNERNRFTAGVRHTRDTKSDEGGRSLNCRVTGMGPYLTNDSIGHGAPKPHQIYADAGAQAAIAAGLPYDDGTHVGIGDQVCWTRQVNDYSATWKNTSGLLRYEYDVHADVMSYASVATGFKSGHIQDRGNEAKPEEVINYELGLKSTLLDGNLRLNAALYQADYTNLQFSDRDLFDTNGDGVVDRVTSTVVRNAAAATVKGLEVEIDWAITGNDYVHFASALMNARFDNFQTPDTLFGNLFNPYVDSASGRAAKIVELSGNAPVRAPDWKFTLVYKHDFELSSGVVSAQTKATFSDEYFLDIYNRTNLAAEIFKSAPNGAKDLAVQKAYRSYDISLRYESNNNWALEGFIKNVTDQNIKTSSGTFITPGGFDAIFLPPRTFGVTLSYQFK</sequence>
<evidence type="ECO:0000256" key="9">
    <source>
        <dbReference type="ARBA" id="ARBA00023136"/>
    </source>
</evidence>
<reference evidence="15" key="1">
    <citation type="journal article" date="2019" name="Int. J. Syst. Evol. Microbiol.">
        <title>The Global Catalogue of Microorganisms (GCM) 10K type strain sequencing project: providing services to taxonomists for standard genome sequencing and annotation.</title>
        <authorList>
            <consortium name="The Broad Institute Genomics Platform"/>
            <consortium name="The Broad Institute Genome Sequencing Center for Infectious Disease"/>
            <person name="Wu L."/>
            <person name="Ma J."/>
        </authorList>
    </citation>
    <scope>NUCLEOTIDE SEQUENCE [LARGE SCALE GENOMIC DNA]</scope>
    <source>
        <strain evidence="15">KCTC 32239</strain>
    </source>
</reference>
<dbReference type="PROSITE" id="PS52016">
    <property type="entry name" value="TONB_DEPENDENT_REC_3"/>
    <property type="match status" value="1"/>
</dbReference>
<evidence type="ECO:0000256" key="10">
    <source>
        <dbReference type="ARBA" id="ARBA00023237"/>
    </source>
</evidence>
<evidence type="ECO:0000256" key="5">
    <source>
        <dbReference type="ARBA" id="ARBA00022692"/>
    </source>
</evidence>
<dbReference type="PANTHER" id="PTHR32552:SF81">
    <property type="entry name" value="TONB-DEPENDENT OUTER MEMBRANE RECEPTOR"/>
    <property type="match status" value="1"/>
</dbReference>
<comment type="similarity">
    <text evidence="11 12">Belongs to the TonB-dependent receptor family.</text>
</comment>
<evidence type="ECO:0000256" key="8">
    <source>
        <dbReference type="ARBA" id="ARBA00023077"/>
    </source>
</evidence>
<dbReference type="SMART" id="SM00965">
    <property type="entry name" value="STN"/>
    <property type="match status" value="1"/>
</dbReference>
<dbReference type="Gene3D" id="3.55.50.30">
    <property type="match status" value="1"/>
</dbReference>
<keyword evidence="8 12" id="KW-0798">TonB box</keyword>
<keyword evidence="3 11" id="KW-1134">Transmembrane beta strand</keyword>
<organism evidence="14 15">
    <name type="scientific">Cellvibrio zantedeschiae</name>
    <dbReference type="NCBI Taxonomy" id="1237077"/>
    <lineage>
        <taxon>Bacteria</taxon>
        <taxon>Pseudomonadati</taxon>
        <taxon>Pseudomonadota</taxon>
        <taxon>Gammaproteobacteria</taxon>
        <taxon>Cellvibrionales</taxon>
        <taxon>Cellvibrionaceae</taxon>
        <taxon>Cellvibrio</taxon>
    </lineage>
</organism>
<keyword evidence="15" id="KW-1185">Reference proteome</keyword>
<evidence type="ECO:0000256" key="7">
    <source>
        <dbReference type="ARBA" id="ARBA00023065"/>
    </source>
</evidence>
<keyword evidence="6" id="KW-0408">Iron</keyword>
<keyword evidence="10 11" id="KW-0998">Cell outer membrane</keyword>
<keyword evidence="14" id="KW-0675">Receptor</keyword>
<dbReference type="InterPro" id="IPR011662">
    <property type="entry name" value="Secretin/TonB_short_N"/>
</dbReference>
<gene>
    <name evidence="14" type="ORF">GCM10011613_02460</name>
</gene>
<evidence type="ECO:0000256" key="4">
    <source>
        <dbReference type="ARBA" id="ARBA00022496"/>
    </source>
</evidence>
<keyword evidence="5 11" id="KW-0812">Transmembrane</keyword>
<evidence type="ECO:0000313" key="15">
    <source>
        <dbReference type="Proteomes" id="UP000619761"/>
    </source>
</evidence>
<accession>A0ABQ3ANS2</accession>
<evidence type="ECO:0000256" key="11">
    <source>
        <dbReference type="PROSITE-ProRule" id="PRU01360"/>
    </source>
</evidence>
<proteinExistence type="inferred from homology"/>
<evidence type="ECO:0000256" key="2">
    <source>
        <dbReference type="ARBA" id="ARBA00022448"/>
    </source>
</evidence>
<dbReference type="InterPro" id="IPR000531">
    <property type="entry name" value="Beta-barrel_TonB"/>
</dbReference>
<evidence type="ECO:0000313" key="14">
    <source>
        <dbReference type="EMBL" id="GGY62477.1"/>
    </source>
</evidence>
<protein>
    <submittedName>
        <fullName evidence="14">TonB-dependent receptor</fullName>
    </submittedName>
</protein>
<keyword evidence="9 11" id="KW-0472">Membrane</keyword>
<dbReference type="InterPro" id="IPR012910">
    <property type="entry name" value="Plug_dom"/>
</dbReference>
<keyword evidence="7" id="KW-0406">Ion transport</keyword>
<keyword evidence="4" id="KW-0410">Iron transport</keyword>
<dbReference type="Gene3D" id="2.40.170.20">
    <property type="entry name" value="TonB-dependent receptor, beta-barrel domain"/>
    <property type="match status" value="1"/>
</dbReference>
<dbReference type="InterPro" id="IPR036942">
    <property type="entry name" value="Beta-barrel_TonB_sf"/>
</dbReference>
<dbReference type="SUPFAM" id="SSF56935">
    <property type="entry name" value="Porins"/>
    <property type="match status" value="1"/>
</dbReference>
<feature type="domain" description="Secretin/TonB short N-terminal" evidence="13">
    <location>
        <begin position="43"/>
        <end position="94"/>
    </location>
</feature>
<dbReference type="EMBL" id="BMYZ01000001">
    <property type="protein sequence ID" value="GGY62477.1"/>
    <property type="molecule type" value="Genomic_DNA"/>
</dbReference>
<comment type="caution">
    <text evidence="14">The sequence shown here is derived from an EMBL/GenBank/DDBJ whole genome shotgun (WGS) entry which is preliminary data.</text>
</comment>
<dbReference type="PANTHER" id="PTHR32552">
    <property type="entry name" value="FERRICHROME IRON RECEPTOR-RELATED"/>
    <property type="match status" value="1"/>
</dbReference>
<dbReference type="Pfam" id="PF00593">
    <property type="entry name" value="TonB_dep_Rec_b-barrel"/>
    <property type="match status" value="1"/>
</dbReference>
<dbReference type="Proteomes" id="UP000619761">
    <property type="component" value="Unassembled WGS sequence"/>
</dbReference>
<name>A0ABQ3ANS2_9GAMM</name>
<dbReference type="InterPro" id="IPR039426">
    <property type="entry name" value="TonB-dep_rcpt-like"/>
</dbReference>
<dbReference type="Pfam" id="PF07715">
    <property type="entry name" value="Plug"/>
    <property type="match status" value="1"/>
</dbReference>
<evidence type="ECO:0000256" key="3">
    <source>
        <dbReference type="ARBA" id="ARBA00022452"/>
    </source>
</evidence>
<comment type="subcellular location">
    <subcellularLocation>
        <location evidence="1 11">Cell outer membrane</location>
        <topology evidence="1 11">Multi-pass membrane protein</topology>
    </subcellularLocation>
</comment>
<evidence type="ECO:0000259" key="13">
    <source>
        <dbReference type="SMART" id="SM00965"/>
    </source>
</evidence>
<evidence type="ECO:0000256" key="12">
    <source>
        <dbReference type="RuleBase" id="RU003357"/>
    </source>
</evidence>
<dbReference type="Pfam" id="PF07660">
    <property type="entry name" value="STN"/>
    <property type="match status" value="1"/>
</dbReference>
<evidence type="ECO:0000256" key="1">
    <source>
        <dbReference type="ARBA" id="ARBA00004571"/>
    </source>
</evidence>
<evidence type="ECO:0000256" key="6">
    <source>
        <dbReference type="ARBA" id="ARBA00023004"/>
    </source>
</evidence>
<keyword evidence="2 11" id="KW-0813">Transport</keyword>